<dbReference type="InterPro" id="IPR033124">
    <property type="entry name" value="Ser_caboxypep_his_AS"/>
</dbReference>
<evidence type="ECO:0000313" key="8">
    <source>
        <dbReference type="Proteomes" id="UP000799424"/>
    </source>
</evidence>
<keyword evidence="4 6" id="KW-0378">Hydrolase</keyword>
<protein>
    <recommendedName>
        <fullName evidence="6">Carboxypeptidase</fullName>
        <ecNumber evidence="6">3.4.16.-</ecNumber>
    </recommendedName>
</protein>
<keyword evidence="6" id="KW-0732">Signal</keyword>
<evidence type="ECO:0000256" key="6">
    <source>
        <dbReference type="RuleBase" id="RU361156"/>
    </source>
</evidence>
<keyword evidence="3 6" id="KW-0645">Protease</keyword>
<dbReference type="InterPro" id="IPR001563">
    <property type="entry name" value="Peptidase_S10"/>
</dbReference>
<dbReference type="FunFam" id="3.40.50.1820:FF:000226">
    <property type="entry name" value="Carboxypeptidase"/>
    <property type="match status" value="1"/>
</dbReference>
<dbReference type="PROSITE" id="PS00131">
    <property type="entry name" value="CARBOXYPEPT_SER_SER"/>
    <property type="match status" value="1"/>
</dbReference>
<comment type="similarity">
    <text evidence="1 6">Belongs to the peptidase S10 family.</text>
</comment>
<proteinExistence type="inferred from homology"/>
<keyword evidence="8" id="KW-1185">Reference proteome</keyword>
<dbReference type="EC" id="3.4.16.-" evidence="6"/>
<dbReference type="Gene3D" id="1.10.287.410">
    <property type="match status" value="1"/>
</dbReference>
<dbReference type="SUPFAM" id="SSF53474">
    <property type="entry name" value="alpha/beta-Hydrolases"/>
    <property type="match status" value="1"/>
</dbReference>
<accession>A0A6A7A725</accession>
<evidence type="ECO:0000256" key="2">
    <source>
        <dbReference type="ARBA" id="ARBA00022645"/>
    </source>
</evidence>
<evidence type="ECO:0000256" key="5">
    <source>
        <dbReference type="ARBA" id="ARBA00023180"/>
    </source>
</evidence>
<dbReference type="InterPro" id="IPR018202">
    <property type="entry name" value="Ser_caboxypep_ser_AS"/>
</dbReference>
<dbReference type="PANTHER" id="PTHR11802:SF432">
    <property type="entry name" value="Y, PUTATIVE-RELATED"/>
    <property type="match status" value="1"/>
</dbReference>
<feature type="signal peptide" evidence="6">
    <location>
        <begin position="1"/>
        <end position="19"/>
    </location>
</feature>
<dbReference type="PROSITE" id="PS00560">
    <property type="entry name" value="CARBOXYPEPT_SER_HIS"/>
    <property type="match status" value="1"/>
</dbReference>
<dbReference type="PRINTS" id="PR00724">
    <property type="entry name" value="CRBOXYPTASEC"/>
</dbReference>
<evidence type="ECO:0000256" key="3">
    <source>
        <dbReference type="ARBA" id="ARBA00022670"/>
    </source>
</evidence>
<dbReference type="GO" id="GO:0006508">
    <property type="term" value="P:proteolysis"/>
    <property type="evidence" value="ECO:0007669"/>
    <property type="project" value="UniProtKB-KW"/>
</dbReference>
<dbReference type="InterPro" id="IPR029058">
    <property type="entry name" value="AB_hydrolase_fold"/>
</dbReference>
<evidence type="ECO:0000313" key="7">
    <source>
        <dbReference type="EMBL" id="KAF2829090.1"/>
    </source>
</evidence>
<organism evidence="7 8">
    <name type="scientific">Ophiobolus disseminans</name>
    <dbReference type="NCBI Taxonomy" id="1469910"/>
    <lineage>
        <taxon>Eukaryota</taxon>
        <taxon>Fungi</taxon>
        <taxon>Dikarya</taxon>
        <taxon>Ascomycota</taxon>
        <taxon>Pezizomycotina</taxon>
        <taxon>Dothideomycetes</taxon>
        <taxon>Pleosporomycetidae</taxon>
        <taxon>Pleosporales</taxon>
        <taxon>Pleosporineae</taxon>
        <taxon>Phaeosphaeriaceae</taxon>
        <taxon>Ophiobolus</taxon>
    </lineage>
</organism>
<dbReference type="Gene3D" id="3.40.50.1820">
    <property type="entry name" value="alpha/beta hydrolase"/>
    <property type="match status" value="1"/>
</dbReference>
<feature type="chain" id="PRO_5025708010" description="Carboxypeptidase" evidence="6">
    <location>
        <begin position="20"/>
        <end position="488"/>
    </location>
</feature>
<dbReference type="Pfam" id="PF00450">
    <property type="entry name" value="Peptidase_S10"/>
    <property type="match status" value="1"/>
</dbReference>
<keyword evidence="5" id="KW-0325">Glycoprotein</keyword>
<evidence type="ECO:0000256" key="1">
    <source>
        <dbReference type="ARBA" id="ARBA00009431"/>
    </source>
</evidence>
<dbReference type="PANTHER" id="PTHR11802">
    <property type="entry name" value="SERINE PROTEASE FAMILY S10 SERINE CARBOXYPEPTIDASE"/>
    <property type="match status" value="1"/>
</dbReference>
<dbReference type="GO" id="GO:0004185">
    <property type="term" value="F:serine-type carboxypeptidase activity"/>
    <property type="evidence" value="ECO:0007669"/>
    <property type="project" value="UniProtKB-UniRule"/>
</dbReference>
<reference evidence="7" key="1">
    <citation type="journal article" date="2020" name="Stud. Mycol.">
        <title>101 Dothideomycetes genomes: a test case for predicting lifestyles and emergence of pathogens.</title>
        <authorList>
            <person name="Haridas S."/>
            <person name="Albert R."/>
            <person name="Binder M."/>
            <person name="Bloem J."/>
            <person name="Labutti K."/>
            <person name="Salamov A."/>
            <person name="Andreopoulos B."/>
            <person name="Baker S."/>
            <person name="Barry K."/>
            <person name="Bills G."/>
            <person name="Bluhm B."/>
            <person name="Cannon C."/>
            <person name="Castanera R."/>
            <person name="Culley D."/>
            <person name="Daum C."/>
            <person name="Ezra D."/>
            <person name="Gonzalez J."/>
            <person name="Henrissat B."/>
            <person name="Kuo A."/>
            <person name="Liang C."/>
            <person name="Lipzen A."/>
            <person name="Lutzoni F."/>
            <person name="Magnuson J."/>
            <person name="Mondo S."/>
            <person name="Nolan M."/>
            <person name="Ohm R."/>
            <person name="Pangilinan J."/>
            <person name="Park H.-J."/>
            <person name="Ramirez L."/>
            <person name="Alfaro M."/>
            <person name="Sun H."/>
            <person name="Tritt A."/>
            <person name="Yoshinaga Y."/>
            <person name="Zwiers L.-H."/>
            <person name="Turgeon B."/>
            <person name="Goodwin S."/>
            <person name="Spatafora J."/>
            <person name="Crous P."/>
            <person name="Grigoriev I."/>
        </authorList>
    </citation>
    <scope>NUCLEOTIDE SEQUENCE</scope>
    <source>
        <strain evidence="7">CBS 113818</strain>
    </source>
</reference>
<dbReference type="OrthoDB" id="443318at2759"/>
<keyword evidence="2 6" id="KW-0121">Carboxypeptidase</keyword>
<name>A0A6A7A725_9PLEO</name>
<dbReference type="EMBL" id="MU006221">
    <property type="protein sequence ID" value="KAF2829090.1"/>
    <property type="molecule type" value="Genomic_DNA"/>
</dbReference>
<dbReference type="GO" id="GO:0000324">
    <property type="term" value="C:fungal-type vacuole"/>
    <property type="evidence" value="ECO:0007669"/>
    <property type="project" value="TreeGrafter"/>
</dbReference>
<sequence length="488" mass="53869">MKLPLACLLAASVTTTALSQIPFQETPDISGFKVHQSQFSPDHSIRIKQQQNSTLCDAHSKQYTGWLDVGSKHLFFWYFESQNKPSEDPLLLWLTGGPGASSMIGLLQELGPCLINEHGNGTVYNEYGWSKNANIIFVDQPAGVGFSYLDEGIPVPGTSFTAAADMQHFLQLFTADVFPDLEGRKFHITGESYAGHYVPTLGAQIVSQNALYPKRPQINLASIFVGNGYVSPLDTAFGYWETLCTTNPGVEAPIFNQTRCDIMASNLPRCMDLGKVCYNHPDVAICQAAEEVCWTGIIEHYDGESGAGGRNRFDITHPCQTGDDMCYPEIQRISDYLNTPWVWEALGVPKAVTNYSVISEDVYMAFALTSDDASTTQPQVLYLLDAGIDVLFYQGNLDLACNTAGNLQWANSMQWKGQPAFVAQPKRAWKDGGKAIGWFKEVKVETRSGRQTTFAMSTVDGAGHMVPYDKPREALALVERWLGDRSYA</sequence>
<dbReference type="Proteomes" id="UP000799424">
    <property type="component" value="Unassembled WGS sequence"/>
</dbReference>
<dbReference type="AlphaFoldDB" id="A0A6A7A725"/>
<gene>
    <name evidence="7" type="ORF">CC86DRAFT_318124</name>
</gene>
<evidence type="ECO:0000256" key="4">
    <source>
        <dbReference type="ARBA" id="ARBA00022801"/>
    </source>
</evidence>